<protein>
    <submittedName>
        <fullName evidence="2">Uncharacterized protein</fullName>
    </submittedName>
</protein>
<gene>
    <name evidence="2" type="ORF">PCOR1329_LOCUS49574</name>
</gene>
<evidence type="ECO:0000313" key="3">
    <source>
        <dbReference type="Proteomes" id="UP001189429"/>
    </source>
</evidence>
<evidence type="ECO:0000313" key="2">
    <source>
        <dbReference type="EMBL" id="CAK0860678.1"/>
    </source>
</evidence>
<feature type="region of interest" description="Disordered" evidence="1">
    <location>
        <begin position="49"/>
        <end position="85"/>
    </location>
</feature>
<sequence length="232" mass="25819">MGCSVTEWHDIGGAEEIDEEYTNKEARAREQRMALWRLDNDMIVETLGGIGHKQDNEEKKEKDDKHGVMAAMPGHGKKKKKKEKKGKLLVLPSVPAFLEENEENKETPMVLPAVPAFPKLEEEKQEDTLKVLITVPDDVQEMMAQGIFDKDKVVATLVPAVLKMGEEQEGNFRVLEDEGLTVPKEELQGWVEEAGATIQFFNSVKKHFGSGSEESSFEVGTSECGPSYSGVL</sequence>
<dbReference type="EMBL" id="CAUYUJ010016002">
    <property type="protein sequence ID" value="CAK0860678.1"/>
    <property type="molecule type" value="Genomic_DNA"/>
</dbReference>
<feature type="compositionally biased region" description="Basic and acidic residues" evidence="1">
    <location>
        <begin position="52"/>
        <end position="67"/>
    </location>
</feature>
<proteinExistence type="predicted"/>
<keyword evidence="3" id="KW-1185">Reference proteome</keyword>
<feature type="compositionally biased region" description="Basic residues" evidence="1">
    <location>
        <begin position="75"/>
        <end position="85"/>
    </location>
</feature>
<accession>A0ABN9ULD5</accession>
<comment type="caution">
    <text evidence="2">The sequence shown here is derived from an EMBL/GenBank/DDBJ whole genome shotgun (WGS) entry which is preliminary data.</text>
</comment>
<organism evidence="2 3">
    <name type="scientific">Prorocentrum cordatum</name>
    <dbReference type="NCBI Taxonomy" id="2364126"/>
    <lineage>
        <taxon>Eukaryota</taxon>
        <taxon>Sar</taxon>
        <taxon>Alveolata</taxon>
        <taxon>Dinophyceae</taxon>
        <taxon>Prorocentrales</taxon>
        <taxon>Prorocentraceae</taxon>
        <taxon>Prorocentrum</taxon>
    </lineage>
</organism>
<name>A0ABN9ULD5_9DINO</name>
<dbReference type="Proteomes" id="UP001189429">
    <property type="component" value="Unassembled WGS sequence"/>
</dbReference>
<evidence type="ECO:0000256" key="1">
    <source>
        <dbReference type="SAM" id="MobiDB-lite"/>
    </source>
</evidence>
<reference evidence="2" key="1">
    <citation type="submission" date="2023-10" db="EMBL/GenBank/DDBJ databases">
        <authorList>
            <person name="Chen Y."/>
            <person name="Shah S."/>
            <person name="Dougan E. K."/>
            <person name="Thang M."/>
            <person name="Chan C."/>
        </authorList>
    </citation>
    <scope>NUCLEOTIDE SEQUENCE [LARGE SCALE GENOMIC DNA]</scope>
</reference>